<dbReference type="InterPro" id="IPR056924">
    <property type="entry name" value="SH3_Tf2-1"/>
</dbReference>
<dbReference type="Gene3D" id="3.10.20.370">
    <property type="match status" value="1"/>
</dbReference>
<evidence type="ECO:0000259" key="3">
    <source>
        <dbReference type="Pfam" id="PF24626"/>
    </source>
</evidence>
<dbReference type="AlphaFoldDB" id="A0A388KR85"/>
<feature type="domain" description="Reverse transcriptase/retrotransposon-derived protein RNase H-like" evidence="2">
    <location>
        <begin position="224"/>
        <end position="320"/>
    </location>
</feature>
<dbReference type="Pfam" id="PF17919">
    <property type="entry name" value="RT_RNaseH_2"/>
    <property type="match status" value="1"/>
</dbReference>
<dbReference type="PANTHER" id="PTHR37984:SF5">
    <property type="entry name" value="PROTEIN NYNRIN-LIKE"/>
    <property type="match status" value="1"/>
</dbReference>
<dbReference type="PANTHER" id="PTHR37984">
    <property type="entry name" value="PROTEIN CBG26694"/>
    <property type="match status" value="1"/>
</dbReference>
<dbReference type="SUPFAM" id="SSF54160">
    <property type="entry name" value="Chromo domain-like"/>
    <property type="match status" value="1"/>
</dbReference>
<dbReference type="InterPro" id="IPR041577">
    <property type="entry name" value="RT_RNaseH_2"/>
</dbReference>
<feature type="domain" description="Tf2-1-like SH3-like" evidence="3">
    <location>
        <begin position="465"/>
        <end position="530"/>
    </location>
</feature>
<dbReference type="Pfam" id="PF24626">
    <property type="entry name" value="SH3_Tf2-1"/>
    <property type="match status" value="1"/>
</dbReference>
<name>A0A388KR85_CHABU</name>
<keyword evidence="5" id="KW-1185">Reference proteome</keyword>
<dbReference type="InterPro" id="IPR043128">
    <property type="entry name" value="Rev_trsase/Diguanyl_cyclase"/>
</dbReference>
<evidence type="ECO:0000256" key="1">
    <source>
        <dbReference type="ARBA" id="ARBA00023268"/>
    </source>
</evidence>
<keyword evidence="1" id="KW-0511">Multifunctional enzyme</keyword>
<dbReference type="CDD" id="cd09274">
    <property type="entry name" value="RNase_HI_RT_Ty3"/>
    <property type="match status" value="1"/>
</dbReference>
<accession>A0A388KR85</accession>
<sequence>MHVGSIGEKSVVGGSYVQVSSHRHQELLANEARLEYHTFETFSKKALDLEAMLGGARQLLTDGRKKKRQQEWKKKGSRLIMVEADGTQIEIEDFYDLVDGIEMDDEEDVEGSNLAAVVKGKAGGRGKEGQHRSQGQTLNPNKIAVWVRAGLDQEVWRDCYSRGACINCDEYGHHQFKCKNAKVPQKIPPKGGIPFSQGGASMSSSSTIASPLTDLTRLDTPWEWTYACEAAFKRLKHALTHHEVLMVPDPQRSFIMTTDESQYGIGAVLAQQEGKNLRPIEYTIKKMPSKKLAKSTYEREPYALYKAFVHWRHYLLGRFFYLRTDHQTLKWIETQPVLSDALEQWIEVINQYHVKLDYMKEEYNKVVDALSHRANYLGALITEFGLSGDVTRSLVEAYKEDPVTMDVIRKLEARARPHLKSCDGGRVTLSRKGRVQKTVEHIKKSQEAMIASENKHRRHSIFQVGERVWVEASELGQEFGISRKLMPQYFDPWEVLDIVGSDLDGPSYVIRIPDHLRTYPVFHASKLAPFAEIVQFPSRRSMLPLTMDGHMDVDDILEHRDMPVPKPVGRGRPPKPVREYRVRFRHHIDPKEDRWFTREELVKTAPQIVAEYDKKLKAKAPA</sequence>
<comment type="caution">
    <text evidence="4">The sequence shown here is derived from an EMBL/GenBank/DDBJ whole genome shotgun (WGS) entry which is preliminary data.</text>
</comment>
<dbReference type="Proteomes" id="UP000265515">
    <property type="component" value="Unassembled WGS sequence"/>
</dbReference>
<reference evidence="4 5" key="1">
    <citation type="journal article" date="2018" name="Cell">
        <title>The Chara Genome: Secondary Complexity and Implications for Plant Terrestrialization.</title>
        <authorList>
            <person name="Nishiyama T."/>
            <person name="Sakayama H."/>
            <person name="Vries J.D."/>
            <person name="Buschmann H."/>
            <person name="Saint-Marcoux D."/>
            <person name="Ullrich K.K."/>
            <person name="Haas F.B."/>
            <person name="Vanderstraeten L."/>
            <person name="Becker D."/>
            <person name="Lang D."/>
            <person name="Vosolsobe S."/>
            <person name="Rombauts S."/>
            <person name="Wilhelmsson P.K.I."/>
            <person name="Janitza P."/>
            <person name="Kern R."/>
            <person name="Heyl A."/>
            <person name="Rumpler F."/>
            <person name="Villalobos L.I.A.C."/>
            <person name="Clay J.M."/>
            <person name="Skokan R."/>
            <person name="Toyoda A."/>
            <person name="Suzuki Y."/>
            <person name="Kagoshima H."/>
            <person name="Schijlen E."/>
            <person name="Tajeshwar N."/>
            <person name="Catarino B."/>
            <person name="Hetherington A.J."/>
            <person name="Saltykova A."/>
            <person name="Bonnot C."/>
            <person name="Breuninger H."/>
            <person name="Symeonidi A."/>
            <person name="Radhakrishnan G.V."/>
            <person name="Van Nieuwerburgh F."/>
            <person name="Deforce D."/>
            <person name="Chang C."/>
            <person name="Karol K.G."/>
            <person name="Hedrich R."/>
            <person name="Ulvskov P."/>
            <person name="Glockner G."/>
            <person name="Delwiche C.F."/>
            <person name="Petrasek J."/>
            <person name="Van de Peer Y."/>
            <person name="Friml J."/>
            <person name="Beilby M."/>
            <person name="Dolan L."/>
            <person name="Kohara Y."/>
            <person name="Sugano S."/>
            <person name="Fujiyama A."/>
            <person name="Delaux P.-M."/>
            <person name="Quint M."/>
            <person name="TheiBen G."/>
            <person name="Hagemann M."/>
            <person name="Harholt J."/>
            <person name="Dunand C."/>
            <person name="Zachgo S."/>
            <person name="Langdale J."/>
            <person name="Maumus F."/>
            <person name="Straeten D.V.D."/>
            <person name="Gould S.B."/>
            <person name="Rensing S.A."/>
        </authorList>
    </citation>
    <scope>NUCLEOTIDE SEQUENCE [LARGE SCALE GENOMIC DNA]</scope>
    <source>
        <strain evidence="4 5">S276</strain>
    </source>
</reference>
<evidence type="ECO:0000313" key="5">
    <source>
        <dbReference type="Proteomes" id="UP000265515"/>
    </source>
</evidence>
<gene>
    <name evidence="4" type="ORF">CBR_g12152</name>
</gene>
<dbReference type="Gramene" id="GBG72581">
    <property type="protein sequence ID" value="GBG72581"/>
    <property type="gene ID" value="CBR_g12152"/>
</dbReference>
<evidence type="ECO:0000313" key="4">
    <source>
        <dbReference type="EMBL" id="GBG72581.1"/>
    </source>
</evidence>
<dbReference type="EMBL" id="BFEA01000168">
    <property type="protein sequence ID" value="GBG72581.1"/>
    <property type="molecule type" value="Genomic_DNA"/>
</dbReference>
<protein>
    <submittedName>
        <fullName evidence="4">Uncharacterized protein</fullName>
    </submittedName>
</protein>
<dbReference type="InterPro" id="IPR050951">
    <property type="entry name" value="Retrovirus_Pol_polyprotein"/>
</dbReference>
<dbReference type="OrthoDB" id="2013610at2759"/>
<organism evidence="4 5">
    <name type="scientific">Chara braunii</name>
    <name type="common">Braun's stonewort</name>
    <dbReference type="NCBI Taxonomy" id="69332"/>
    <lineage>
        <taxon>Eukaryota</taxon>
        <taxon>Viridiplantae</taxon>
        <taxon>Streptophyta</taxon>
        <taxon>Charophyceae</taxon>
        <taxon>Charales</taxon>
        <taxon>Characeae</taxon>
        <taxon>Chara</taxon>
    </lineage>
</organism>
<dbReference type="GO" id="GO:0003824">
    <property type="term" value="F:catalytic activity"/>
    <property type="evidence" value="ECO:0007669"/>
    <property type="project" value="UniProtKB-KW"/>
</dbReference>
<dbReference type="InterPro" id="IPR043502">
    <property type="entry name" value="DNA/RNA_pol_sf"/>
</dbReference>
<evidence type="ECO:0000259" key="2">
    <source>
        <dbReference type="Pfam" id="PF17919"/>
    </source>
</evidence>
<proteinExistence type="predicted"/>
<dbReference type="SUPFAM" id="SSF56672">
    <property type="entry name" value="DNA/RNA polymerases"/>
    <property type="match status" value="1"/>
</dbReference>
<dbReference type="InterPro" id="IPR016197">
    <property type="entry name" value="Chromo-like_dom_sf"/>
</dbReference>
<dbReference type="Gene3D" id="3.30.70.270">
    <property type="match status" value="1"/>
</dbReference>